<comment type="cofactor">
    <cofactor evidence="1">
        <name>Mg(2+)</name>
        <dbReference type="ChEBI" id="CHEBI:18420"/>
    </cofactor>
</comment>
<sequence length="217" mass="26117">MNKDFVFISDFDGTITEKDFYWHIIDKYLKEEGLNLYNRWRQGEFNNIEFISTIFQNIGQDENQIYKDIIEIPMDSYIKEFIDFIHSLNGEFVIVSAGSSYYIELFLRHYGINNIKVYSNYGVFKDNGIHLELDPTYEFYSERYGLDKKKVVKYLKEQYSKLYYAGDSTPDYEPSLLCDCRFAKGRLIQLYEKNEIEYIPFENFQDIRKIMEKQMKV</sequence>
<gene>
    <name evidence="5" type="ORF">QBE51_01735</name>
</gene>
<evidence type="ECO:0000256" key="4">
    <source>
        <dbReference type="ARBA" id="ARBA00022842"/>
    </source>
</evidence>
<dbReference type="InterPro" id="IPR006384">
    <property type="entry name" value="HAD_hydro_PyrdxlP_Pase-like"/>
</dbReference>
<dbReference type="GO" id="GO:0016787">
    <property type="term" value="F:hydrolase activity"/>
    <property type="evidence" value="ECO:0007669"/>
    <property type="project" value="UniProtKB-KW"/>
</dbReference>
<keyword evidence="2" id="KW-0479">Metal-binding</keyword>
<reference evidence="5 6" key="1">
    <citation type="submission" date="2023-03" db="EMBL/GenBank/DDBJ databases">
        <title>Novel Species.</title>
        <authorList>
            <person name="Ma S."/>
        </authorList>
    </citation>
    <scope>NUCLEOTIDE SEQUENCE [LARGE SCALE GENOMIC DNA]</scope>
    <source>
        <strain evidence="5 6">LIND6LT2</strain>
    </source>
</reference>
<dbReference type="PANTHER" id="PTHR28181:SF2">
    <property type="entry name" value="PHOSPHORIC MONOESTER HYDROLASE"/>
    <property type="match status" value="1"/>
</dbReference>
<keyword evidence="6" id="KW-1185">Reference proteome</keyword>
<dbReference type="Gene3D" id="3.40.50.1000">
    <property type="entry name" value="HAD superfamily/HAD-like"/>
    <property type="match status" value="1"/>
</dbReference>
<dbReference type="EMBL" id="CP121687">
    <property type="protein sequence ID" value="WZL70277.1"/>
    <property type="molecule type" value="Genomic_DNA"/>
</dbReference>
<name>A0ABZ2Y8H6_9FIRM</name>
<dbReference type="Gene3D" id="3.90.1470.20">
    <property type="match status" value="1"/>
</dbReference>
<dbReference type="EC" id="3.1.3.-" evidence="5"/>
<evidence type="ECO:0000313" key="5">
    <source>
        <dbReference type="EMBL" id="WZL70277.1"/>
    </source>
</evidence>
<dbReference type="SUPFAM" id="SSF56784">
    <property type="entry name" value="HAD-like"/>
    <property type="match status" value="1"/>
</dbReference>
<dbReference type="InterPro" id="IPR023214">
    <property type="entry name" value="HAD_sf"/>
</dbReference>
<dbReference type="PANTHER" id="PTHR28181">
    <property type="entry name" value="UPF0655 PROTEIN YCR015C"/>
    <property type="match status" value="1"/>
</dbReference>
<proteinExistence type="predicted"/>
<dbReference type="Proteomes" id="UP001486565">
    <property type="component" value="Chromosome"/>
</dbReference>
<accession>A0ABZ2Y8H6</accession>
<dbReference type="InterPro" id="IPR016965">
    <property type="entry name" value="Pase_PHOSPHO-typ"/>
</dbReference>
<dbReference type="NCBIfam" id="TIGR01489">
    <property type="entry name" value="DKMTPPase-SF"/>
    <property type="match status" value="1"/>
</dbReference>
<protein>
    <submittedName>
        <fullName evidence="5">MtnX-like HAD-IB family phosphatase</fullName>
        <ecNumber evidence="5">3.1.3.-</ecNumber>
    </submittedName>
</protein>
<dbReference type="NCBIfam" id="TIGR01488">
    <property type="entry name" value="HAD-SF-IB"/>
    <property type="match status" value="1"/>
</dbReference>
<dbReference type="RefSeq" id="WP_341877240.1">
    <property type="nucleotide sequence ID" value="NZ_CP121687.1"/>
</dbReference>
<keyword evidence="3 5" id="KW-0378">Hydrolase</keyword>
<organism evidence="5 6">
    <name type="scientific">Defluviitalea saccharophila</name>
    <dbReference type="NCBI Taxonomy" id="879970"/>
    <lineage>
        <taxon>Bacteria</taxon>
        <taxon>Bacillati</taxon>
        <taxon>Bacillota</taxon>
        <taxon>Clostridia</taxon>
        <taxon>Lachnospirales</taxon>
        <taxon>Defluviitaleaceae</taxon>
        <taxon>Defluviitalea</taxon>
    </lineage>
</organism>
<dbReference type="InterPro" id="IPR050849">
    <property type="entry name" value="HAD-like_hydrolase_phosphatase"/>
</dbReference>
<evidence type="ECO:0000256" key="3">
    <source>
        <dbReference type="ARBA" id="ARBA00022801"/>
    </source>
</evidence>
<keyword evidence="4" id="KW-0460">Magnesium</keyword>
<evidence type="ECO:0000256" key="2">
    <source>
        <dbReference type="ARBA" id="ARBA00022723"/>
    </source>
</evidence>
<dbReference type="InterPro" id="IPR036412">
    <property type="entry name" value="HAD-like_sf"/>
</dbReference>
<dbReference type="Pfam" id="PF06888">
    <property type="entry name" value="Put_Phosphatase"/>
    <property type="match status" value="1"/>
</dbReference>
<evidence type="ECO:0000313" key="6">
    <source>
        <dbReference type="Proteomes" id="UP001486565"/>
    </source>
</evidence>
<evidence type="ECO:0000256" key="1">
    <source>
        <dbReference type="ARBA" id="ARBA00001946"/>
    </source>
</evidence>